<gene>
    <name evidence="1" type="ORF">AAME72_09395</name>
</gene>
<dbReference type="Pfam" id="PF05336">
    <property type="entry name" value="rhaM"/>
    <property type="match status" value="1"/>
</dbReference>
<dbReference type="AlphaFoldDB" id="A0AAU7GHS5"/>
<sequence>MRVALHSVLREGHELAYEEAHVVIPDDLVAAFARVGIHDWTIWRSGRDLFHLVECDDFAAAMRALADDPADQRWQAFIGRHVDHFEGADDGEEGRILGRVWDLAGQRATAGR</sequence>
<evidence type="ECO:0000313" key="1">
    <source>
        <dbReference type="EMBL" id="XBM50069.1"/>
    </source>
</evidence>
<dbReference type="InterPro" id="IPR008000">
    <property type="entry name" value="Rham/fucose_mutarotase"/>
</dbReference>
<reference evidence="1" key="1">
    <citation type="submission" date="2024-05" db="EMBL/GenBank/DDBJ databases">
        <title>The Natural Products Discovery Center: Release of the First 8490 Sequenced Strains for Exploring Actinobacteria Biosynthetic Diversity.</title>
        <authorList>
            <person name="Kalkreuter E."/>
            <person name="Kautsar S.A."/>
            <person name="Yang D."/>
            <person name="Bader C.D."/>
            <person name="Teijaro C.N."/>
            <person name="Fluegel L."/>
            <person name="Davis C.M."/>
            <person name="Simpson J.R."/>
            <person name="Lauterbach L."/>
            <person name="Steele A.D."/>
            <person name="Gui C."/>
            <person name="Meng S."/>
            <person name="Li G."/>
            <person name="Viehrig K."/>
            <person name="Ye F."/>
            <person name="Su P."/>
            <person name="Kiefer A.F."/>
            <person name="Nichols A."/>
            <person name="Cepeda A.J."/>
            <person name="Yan W."/>
            <person name="Fan B."/>
            <person name="Jiang Y."/>
            <person name="Adhikari A."/>
            <person name="Zheng C.-J."/>
            <person name="Schuster L."/>
            <person name="Cowan T.M."/>
            <person name="Smanski M.J."/>
            <person name="Chevrette M.G."/>
            <person name="de Carvalho L.P.S."/>
            <person name="Shen B."/>
        </authorList>
    </citation>
    <scope>NUCLEOTIDE SEQUENCE</scope>
    <source>
        <strain evidence="1">NPDC080035</strain>
    </source>
</reference>
<dbReference type="RefSeq" id="WP_348789979.1">
    <property type="nucleotide sequence ID" value="NZ_CP157390.1"/>
</dbReference>
<dbReference type="InterPro" id="IPR011008">
    <property type="entry name" value="Dimeric_a/b-barrel"/>
</dbReference>
<proteinExistence type="predicted"/>
<dbReference type="SUPFAM" id="SSF54909">
    <property type="entry name" value="Dimeric alpha+beta barrel"/>
    <property type="match status" value="1"/>
</dbReference>
<dbReference type="Gene3D" id="3.30.70.100">
    <property type="match status" value="1"/>
</dbReference>
<dbReference type="EMBL" id="CP157390">
    <property type="protein sequence ID" value="XBM50069.1"/>
    <property type="molecule type" value="Genomic_DNA"/>
</dbReference>
<accession>A0AAU7GHS5</accession>
<organism evidence="1">
    <name type="scientific">Leifsonia sp. NPDC080035</name>
    <dbReference type="NCBI Taxonomy" id="3143936"/>
    <lineage>
        <taxon>Bacteria</taxon>
        <taxon>Bacillati</taxon>
        <taxon>Actinomycetota</taxon>
        <taxon>Actinomycetes</taxon>
        <taxon>Micrococcales</taxon>
        <taxon>Microbacteriaceae</taxon>
        <taxon>Leifsonia</taxon>
    </lineage>
</organism>
<protein>
    <submittedName>
        <fullName evidence="1">L-rhamnose mutarotase</fullName>
    </submittedName>
</protein>
<dbReference type="GO" id="GO:0016857">
    <property type="term" value="F:racemase and epimerase activity, acting on carbohydrates and derivatives"/>
    <property type="evidence" value="ECO:0007669"/>
    <property type="project" value="InterPro"/>
</dbReference>
<name>A0AAU7GHS5_9MICO</name>